<gene>
    <name evidence="10" type="ORF">MTY_1202</name>
</gene>
<feature type="transmembrane region" description="Helical" evidence="7">
    <location>
        <begin position="127"/>
        <end position="149"/>
    </location>
</feature>
<keyword evidence="6 7" id="KW-0472">Membrane</keyword>
<evidence type="ECO:0000256" key="2">
    <source>
        <dbReference type="ARBA" id="ARBA00022448"/>
    </source>
</evidence>
<dbReference type="SUPFAM" id="SSF161098">
    <property type="entry name" value="MetI-like"/>
    <property type="match status" value="1"/>
</dbReference>
<dbReference type="GO" id="GO:0005886">
    <property type="term" value="C:plasma membrane"/>
    <property type="evidence" value="ECO:0007669"/>
    <property type="project" value="UniProtKB-SubCell"/>
</dbReference>
<feature type="transmembrane region" description="Helical" evidence="7">
    <location>
        <begin position="161"/>
        <end position="183"/>
    </location>
</feature>
<evidence type="ECO:0000256" key="1">
    <source>
        <dbReference type="ARBA" id="ARBA00004651"/>
    </source>
</evidence>
<sequence length="315" mass="34455">MVAWGVILLVSETTLPSLSRSPPPRRGLAQSLRLEPSRPPPVPASPCLNLHFHCSLAETLAPMRRAFVDMPFKHKIVAYLGSILFLFGCWWLLARGINNPGLPEPRLALQGLARFWPELARHLYFSVYRVVVSLALALLLAVPLGLWAGRNRAVDSFLAPMVYLLYPVPKVALLPVAMVLLGIGDGAKMLIIFLVIFNQILITTRDAARKIPDQLLLSVASLGAGKASLFRQVILPACLPDIITASRVSLGSAISVLFLSETIAGNSGLGYFILDGLFRADYGAMFAGILTMAGMGLVLYILLHLFEYLLCPWER</sequence>
<evidence type="ECO:0000256" key="6">
    <source>
        <dbReference type="ARBA" id="ARBA00023136"/>
    </source>
</evidence>
<dbReference type="Pfam" id="PF00528">
    <property type="entry name" value="BPD_transp_1"/>
    <property type="match status" value="1"/>
</dbReference>
<dbReference type="InterPro" id="IPR035906">
    <property type="entry name" value="MetI-like_sf"/>
</dbReference>
<feature type="transmembrane region" description="Helical" evidence="7">
    <location>
        <begin position="76"/>
        <end position="93"/>
    </location>
</feature>
<dbReference type="EMBL" id="DF238840">
    <property type="protein sequence ID" value="GAF25865.1"/>
    <property type="molecule type" value="Genomic_DNA"/>
</dbReference>
<dbReference type="Gene3D" id="1.10.3720.10">
    <property type="entry name" value="MetI-like"/>
    <property type="match status" value="1"/>
</dbReference>
<feature type="transmembrane region" description="Helical" evidence="7">
    <location>
        <begin position="286"/>
        <end position="306"/>
    </location>
</feature>
<dbReference type="PROSITE" id="PS50928">
    <property type="entry name" value="ABC_TM1"/>
    <property type="match status" value="1"/>
</dbReference>
<organism evidence="10">
    <name type="scientific">Moorella thermoacetica Y72</name>
    <dbReference type="NCBI Taxonomy" id="1325331"/>
    <lineage>
        <taxon>Bacteria</taxon>
        <taxon>Bacillati</taxon>
        <taxon>Bacillota</taxon>
        <taxon>Clostridia</taxon>
        <taxon>Neomoorellales</taxon>
        <taxon>Neomoorellaceae</taxon>
        <taxon>Neomoorella</taxon>
    </lineage>
</organism>
<keyword evidence="4 7" id="KW-0812">Transmembrane</keyword>
<keyword evidence="3" id="KW-1003">Cell membrane</keyword>
<evidence type="ECO:0000256" key="5">
    <source>
        <dbReference type="ARBA" id="ARBA00022989"/>
    </source>
</evidence>
<keyword evidence="5 7" id="KW-1133">Transmembrane helix</keyword>
<evidence type="ECO:0000259" key="9">
    <source>
        <dbReference type="PROSITE" id="PS50928"/>
    </source>
</evidence>
<evidence type="ECO:0000256" key="4">
    <source>
        <dbReference type="ARBA" id="ARBA00022692"/>
    </source>
</evidence>
<dbReference type="GO" id="GO:0055085">
    <property type="term" value="P:transmembrane transport"/>
    <property type="evidence" value="ECO:0007669"/>
    <property type="project" value="InterPro"/>
</dbReference>
<evidence type="ECO:0000313" key="10">
    <source>
        <dbReference type="EMBL" id="GAF25865.1"/>
    </source>
</evidence>
<dbReference type="InterPro" id="IPR000515">
    <property type="entry name" value="MetI-like"/>
</dbReference>
<feature type="domain" description="ABC transmembrane type-1" evidence="9">
    <location>
        <begin position="123"/>
        <end position="303"/>
    </location>
</feature>
<protein>
    <submittedName>
        <fullName evidence="10">ABC-type nitrate/sulfonate/bicarbonate transport system, permease component</fullName>
    </submittedName>
</protein>
<dbReference type="PANTHER" id="PTHR30151">
    <property type="entry name" value="ALKANE SULFONATE ABC TRANSPORTER-RELATED, MEMBRANE SUBUNIT"/>
    <property type="match status" value="1"/>
</dbReference>
<dbReference type="CDD" id="cd06261">
    <property type="entry name" value="TM_PBP2"/>
    <property type="match status" value="1"/>
</dbReference>
<proteinExistence type="inferred from homology"/>
<evidence type="ECO:0000256" key="8">
    <source>
        <dbReference type="SAM" id="MobiDB-lite"/>
    </source>
</evidence>
<dbReference type="PANTHER" id="PTHR30151:SF0">
    <property type="entry name" value="ABC TRANSPORTER PERMEASE PROTEIN MJ0413-RELATED"/>
    <property type="match status" value="1"/>
</dbReference>
<dbReference type="Proteomes" id="UP000063718">
    <property type="component" value="Unassembled WGS sequence"/>
</dbReference>
<feature type="region of interest" description="Disordered" evidence="8">
    <location>
        <begin position="16"/>
        <end position="40"/>
    </location>
</feature>
<feature type="transmembrane region" description="Helical" evidence="7">
    <location>
        <begin position="254"/>
        <end position="274"/>
    </location>
</feature>
<name>A0A0S6UE96_NEOTH</name>
<evidence type="ECO:0000256" key="3">
    <source>
        <dbReference type="ARBA" id="ARBA00022475"/>
    </source>
</evidence>
<accession>A0A0S6UE96</accession>
<evidence type="ECO:0000256" key="7">
    <source>
        <dbReference type="RuleBase" id="RU363032"/>
    </source>
</evidence>
<dbReference type="AlphaFoldDB" id="A0A0S6UE96"/>
<reference evidence="10" key="1">
    <citation type="journal article" date="2014" name="Gene">
        <title>Genome-guided analysis of transformation efficiency and carbon dioxide assimilation by Moorella thermoacetica Y72.</title>
        <authorList>
            <person name="Tsukahara K."/>
            <person name="Kita A."/>
            <person name="Nakashimada Y."/>
            <person name="Hoshino T."/>
            <person name="Murakami K."/>
        </authorList>
    </citation>
    <scope>NUCLEOTIDE SEQUENCE [LARGE SCALE GENOMIC DNA]</scope>
    <source>
        <strain evidence="10">Y72</strain>
    </source>
</reference>
<comment type="similarity">
    <text evidence="7">Belongs to the binding-protein-dependent transport system permease family.</text>
</comment>
<keyword evidence="2 7" id="KW-0813">Transport</keyword>
<comment type="subcellular location">
    <subcellularLocation>
        <location evidence="1 7">Cell membrane</location>
        <topology evidence="1 7">Multi-pass membrane protein</topology>
    </subcellularLocation>
</comment>